<dbReference type="EMBL" id="CADCXU010021601">
    <property type="protein sequence ID" value="CAB0009210.1"/>
    <property type="molecule type" value="Genomic_DNA"/>
</dbReference>
<keyword evidence="1" id="KW-0040">ANK repeat</keyword>
<dbReference type="PANTHER" id="PTHR24116:SF0">
    <property type="entry name" value="KINASE D-INTERACTING SUBSTRATE OF 220 KDA"/>
    <property type="match status" value="1"/>
</dbReference>
<dbReference type="GO" id="GO:0019887">
    <property type="term" value="F:protein kinase regulator activity"/>
    <property type="evidence" value="ECO:0007669"/>
    <property type="project" value="TreeGrafter"/>
</dbReference>
<name>A0A6H5H1F1_9HEMI</name>
<feature type="non-terminal residue" evidence="2">
    <location>
        <position position="214"/>
    </location>
</feature>
<sequence>MHVKITKESVCPDGLWDGEEIGLTCDTAFTATLPGKRRPSRWHLPPVGGGIRCQLLTISTMDDSNKPKHSFFHLDVGGWDFPSISMADGTRKFSFSSISLRRSSVTTLNRSESMVSLSHKTLTTFIAEDDVQGLQTYLENKKVSVDDKDEHSWTPLLVATMGNHIDVVNMLLEHKPNVNAVDKDGCTALILACKEGYTEIAAAVIAAGAYINVQ</sequence>
<dbReference type="Proteomes" id="UP000479000">
    <property type="component" value="Unassembled WGS sequence"/>
</dbReference>
<evidence type="ECO:0000256" key="1">
    <source>
        <dbReference type="PROSITE-ProRule" id="PRU00023"/>
    </source>
</evidence>
<gene>
    <name evidence="2" type="ORF">NTEN_LOCUS14375</name>
</gene>
<accession>A0A6H5H1F1</accession>
<dbReference type="SUPFAM" id="SSF48403">
    <property type="entry name" value="Ankyrin repeat"/>
    <property type="match status" value="1"/>
</dbReference>
<dbReference type="PANTHER" id="PTHR24116">
    <property type="entry name" value="KINASE D-INTERACTING SUBSTRATE OF 220 KDA"/>
    <property type="match status" value="1"/>
</dbReference>
<dbReference type="InterPro" id="IPR052771">
    <property type="entry name" value="Neurotrophin_sig_adaptor"/>
</dbReference>
<feature type="repeat" description="ANK" evidence="1">
    <location>
        <begin position="184"/>
        <end position="214"/>
    </location>
</feature>
<dbReference type="OrthoDB" id="448455at2759"/>
<dbReference type="GO" id="GO:0030165">
    <property type="term" value="F:PDZ domain binding"/>
    <property type="evidence" value="ECO:0007669"/>
    <property type="project" value="TreeGrafter"/>
</dbReference>
<proteinExistence type="predicted"/>
<dbReference type="PROSITE" id="PS50297">
    <property type="entry name" value="ANK_REP_REGION"/>
    <property type="match status" value="2"/>
</dbReference>
<evidence type="ECO:0000313" key="2">
    <source>
        <dbReference type="EMBL" id="CAB0009210.1"/>
    </source>
</evidence>
<dbReference type="InterPro" id="IPR036770">
    <property type="entry name" value="Ankyrin_rpt-contain_sf"/>
</dbReference>
<dbReference type="InterPro" id="IPR002110">
    <property type="entry name" value="Ankyrin_rpt"/>
</dbReference>
<evidence type="ECO:0000313" key="3">
    <source>
        <dbReference type="Proteomes" id="UP000479000"/>
    </source>
</evidence>
<keyword evidence="3" id="KW-1185">Reference proteome</keyword>
<dbReference type="SMART" id="SM00248">
    <property type="entry name" value="ANK"/>
    <property type="match status" value="2"/>
</dbReference>
<dbReference type="Gene3D" id="1.25.40.20">
    <property type="entry name" value="Ankyrin repeat-containing domain"/>
    <property type="match status" value="1"/>
</dbReference>
<reference evidence="2 3" key="1">
    <citation type="submission" date="2020-02" db="EMBL/GenBank/DDBJ databases">
        <authorList>
            <person name="Ferguson B K."/>
        </authorList>
    </citation>
    <scope>NUCLEOTIDE SEQUENCE [LARGE SCALE GENOMIC DNA]</scope>
</reference>
<organism evidence="2 3">
    <name type="scientific">Nesidiocoris tenuis</name>
    <dbReference type="NCBI Taxonomy" id="355587"/>
    <lineage>
        <taxon>Eukaryota</taxon>
        <taxon>Metazoa</taxon>
        <taxon>Ecdysozoa</taxon>
        <taxon>Arthropoda</taxon>
        <taxon>Hexapoda</taxon>
        <taxon>Insecta</taxon>
        <taxon>Pterygota</taxon>
        <taxon>Neoptera</taxon>
        <taxon>Paraneoptera</taxon>
        <taxon>Hemiptera</taxon>
        <taxon>Heteroptera</taxon>
        <taxon>Panheteroptera</taxon>
        <taxon>Cimicomorpha</taxon>
        <taxon>Miridae</taxon>
        <taxon>Dicyphina</taxon>
        <taxon>Nesidiocoris</taxon>
    </lineage>
</organism>
<feature type="repeat" description="ANK" evidence="1">
    <location>
        <begin position="151"/>
        <end position="183"/>
    </location>
</feature>
<protein>
    <submittedName>
        <fullName evidence="2">Uncharacterized protein</fullName>
    </submittedName>
</protein>
<dbReference type="Pfam" id="PF12796">
    <property type="entry name" value="Ank_2"/>
    <property type="match status" value="1"/>
</dbReference>
<dbReference type="AlphaFoldDB" id="A0A6H5H1F1"/>
<dbReference type="PROSITE" id="PS50088">
    <property type="entry name" value="ANK_REPEAT"/>
    <property type="match status" value="2"/>
</dbReference>